<gene>
    <name evidence="2" type="ORF">B2M26_13815</name>
</gene>
<keyword evidence="1" id="KW-0472">Membrane</keyword>
<keyword evidence="1" id="KW-0812">Transmembrane</keyword>
<evidence type="ECO:0000313" key="3">
    <source>
        <dbReference type="Proteomes" id="UP000190229"/>
    </source>
</evidence>
<keyword evidence="3" id="KW-1185">Reference proteome</keyword>
<sequence>MAYRQTSPGKNVAFLSIYPLHLLSTAFGSMGFVLLCRLTQLLLASIEVRDPRVGDLPPPSFRFHLAMDTLGLS</sequence>
<evidence type="ECO:0000256" key="1">
    <source>
        <dbReference type="SAM" id="Phobius"/>
    </source>
</evidence>
<dbReference type="EMBL" id="MWPS01000045">
    <property type="protein sequence ID" value="OPG15064.1"/>
    <property type="molecule type" value="Genomic_DNA"/>
</dbReference>
<name>A0A1V4EQN2_9BACL</name>
<evidence type="ECO:0000313" key="2">
    <source>
        <dbReference type="EMBL" id="OPG15064.1"/>
    </source>
</evidence>
<organism evidence="2 3">
    <name type="scientific">Ferroacidibacillus organovorans</name>
    <dbReference type="NCBI Taxonomy" id="1765683"/>
    <lineage>
        <taxon>Bacteria</taxon>
        <taxon>Bacillati</taxon>
        <taxon>Bacillota</taxon>
        <taxon>Bacilli</taxon>
        <taxon>Bacillales</taxon>
        <taxon>Alicyclobacillaceae</taxon>
        <taxon>Ferroacidibacillus</taxon>
    </lineage>
</organism>
<keyword evidence="1" id="KW-1133">Transmembrane helix</keyword>
<comment type="caution">
    <text evidence="2">The sequence shown here is derived from an EMBL/GenBank/DDBJ whole genome shotgun (WGS) entry which is preliminary data.</text>
</comment>
<dbReference type="AlphaFoldDB" id="A0A1V4EQN2"/>
<feature type="transmembrane region" description="Helical" evidence="1">
    <location>
        <begin position="12"/>
        <end position="35"/>
    </location>
</feature>
<proteinExistence type="predicted"/>
<dbReference type="Proteomes" id="UP000190229">
    <property type="component" value="Unassembled WGS sequence"/>
</dbReference>
<reference evidence="2 3" key="1">
    <citation type="submission" date="2017-02" db="EMBL/GenBank/DDBJ databases">
        <title>Draft genome of Acidibacillus ferrooxidans Huett2.</title>
        <authorList>
            <person name="Schopf S."/>
        </authorList>
    </citation>
    <scope>NUCLEOTIDE SEQUENCE [LARGE SCALE GENOMIC DNA]</scope>
    <source>
        <strain evidence="2 3">Huett2</strain>
    </source>
</reference>
<accession>A0A1V4EQN2</accession>
<protein>
    <submittedName>
        <fullName evidence="2">Uncharacterized protein</fullName>
    </submittedName>
</protein>